<keyword evidence="2" id="KW-1185">Reference proteome</keyword>
<reference evidence="1 2" key="1">
    <citation type="submission" date="2017-05" db="EMBL/GenBank/DDBJ databases">
        <title>Lactobacillus nurukis nov., sp. nov., isolated from nuruk.</title>
        <authorList>
            <person name="Kim S.-J."/>
        </authorList>
    </citation>
    <scope>NUCLEOTIDE SEQUENCE [LARGE SCALE GENOMIC DNA]</scope>
    <source>
        <strain evidence="1 2">SYF10-1a</strain>
    </source>
</reference>
<name>A0A2N7AUG7_9LACO</name>
<dbReference type="OrthoDB" id="2295872at2"/>
<sequence>MNNEIKYIMDELTVIYGFYQDKFSLKRIKSYVLSMPEGSRIVNVQPGQVSIYEHMVTLPIADFNDKTDSISLLQLSHTMVNERKPLDLDDDAERICELVNRLISLVAPKD</sequence>
<dbReference type="AlphaFoldDB" id="A0A2N7AUG7"/>
<dbReference type="RefSeq" id="WP_102196068.1">
    <property type="nucleotide sequence ID" value="NZ_NIPR01000015.1"/>
</dbReference>
<gene>
    <name evidence="1" type="ORF">CBP76_06130</name>
</gene>
<dbReference type="Proteomes" id="UP000235649">
    <property type="component" value="Unassembled WGS sequence"/>
</dbReference>
<comment type="caution">
    <text evidence="1">The sequence shown here is derived from an EMBL/GenBank/DDBJ whole genome shotgun (WGS) entry which is preliminary data.</text>
</comment>
<dbReference type="EMBL" id="NIPR01000015">
    <property type="protein sequence ID" value="PMD70764.1"/>
    <property type="molecule type" value="Genomic_DNA"/>
</dbReference>
<accession>A0A2N7AUG7</accession>
<proteinExistence type="predicted"/>
<evidence type="ECO:0000313" key="2">
    <source>
        <dbReference type="Proteomes" id="UP000235649"/>
    </source>
</evidence>
<organism evidence="1 2">
    <name type="scientific">Companilactobacillus nuruki</name>
    <dbReference type="NCBI Taxonomy" id="1993540"/>
    <lineage>
        <taxon>Bacteria</taxon>
        <taxon>Bacillati</taxon>
        <taxon>Bacillota</taxon>
        <taxon>Bacilli</taxon>
        <taxon>Lactobacillales</taxon>
        <taxon>Lactobacillaceae</taxon>
        <taxon>Companilactobacillus</taxon>
    </lineage>
</organism>
<protein>
    <submittedName>
        <fullName evidence="1">Uncharacterized protein</fullName>
    </submittedName>
</protein>
<evidence type="ECO:0000313" key="1">
    <source>
        <dbReference type="EMBL" id="PMD70764.1"/>
    </source>
</evidence>